<comment type="subcellular location">
    <subcellularLocation>
        <location evidence="1 13">Mitochondrion membrane</location>
        <topology evidence="1 13">Single-pass membrane protein</topology>
    </subcellularLocation>
</comment>
<reference evidence="15" key="1">
    <citation type="submission" date="2019-03" db="EMBL/GenBank/DDBJ databases">
        <title>Characterization of fifty-two mitochondrial genomes for the family Drosophilidae (Insecta: Diptera) and their phylogenetic implications.</title>
        <authorList>
            <person name="Qian Z.-Q."/>
            <person name="Liu L."/>
        </authorList>
    </citation>
    <scope>NUCLEOTIDE SEQUENCE</scope>
</reference>
<evidence type="ECO:0000256" key="11">
    <source>
        <dbReference type="ARBA" id="ARBA00023136"/>
    </source>
</evidence>
<accession>A0A8F4TKE8</accession>
<evidence type="ECO:0000256" key="8">
    <source>
        <dbReference type="ARBA" id="ARBA00022989"/>
    </source>
</evidence>
<keyword evidence="7 13" id="KW-0375">Hydrogen ion transport</keyword>
<dbReference type="InterPro" id="IPR001421">
    <property type="entry name" value="ATP8_metazoa"/>
</dbReference>
<keyword evidence="5 13" id="KW-0138">CF(0)</keyword>
<keyword evidence="11 14" id="KW-0472">Membrane</keyword>
<name>A0A8F4TKE8_9MUSC</name>
<organism evidence="15">
    <name type="scientific">Chymomyza costata</name>
    <dbReference type="NCBI Taxonomy" id="76946"/>
    <lineage>
        <taxon>Eukaryota</taxon>
        <taxon>Metazoa</taxon>
        <taxon>Ecdysozoa</taxon>
        <taxon>Arthropoda</taxon>
        <taxon>Hexapoda</taxon>
        <taxon>Insecta</taxon>
        <taxon>Pterygota</taxon>
        <taxon>Neoptera</taxon>
        <taxon>Endopterygota</taxon>
        <taxon>Diptera</taxon>
        <taxon>Brachycera</taxon>
        <taxon>Muscomorpha</taxon>
        <taxon>Ephydroidea</taxon>
        <taxon>Drosophilidae</taxon>
        <taxon>Chymomyza</taxon>
    </lineage>
</organism>
<gene>
    <name evidence="15" type="primary">ATP8</name>
</gene>
<evidence type="ECO:0000256" key="14">
    <source>
        <dbReference type="SAM" id="Phobius"/>
    </source>
</evidence>
<evidence type="ECO:0000256" key="13">
    <source>
        <dbReference type="RuleBase" id="RU003661"/>
    </source>
</evidence>
<evidence type="ECO:0000256" key="12">
    <source>
        <dbReference type="ARBA" id="ARBA00024864"/>
    </source>
</evidence>
<keyword evidence="8 14" id="KW-1133">Transmembrane helix</keyword>
<keyword evidence="9 13" id="KW-0406">Ion transport</keyword>
<keyword evidence="10 13" id="KW-0496">Mitochondrion</keyword>
<evidence type="ECO:0000256" key="10">
    <source>
        <dbReference type="ARBA" id="ARBA00023128"/>
    </source>
</evidence>
<dbReference type="EMBL" id="MK659801">
    <property type="protein sequence ID" value="QXG19017.1"/>
    <property type="molecule type" value="Genomic_DNA"/>
</dbReference>
<evidence type="ECO:0000256" key="3">
    <source>
        <dbReference type="ARBA" id="ARBA00011291"/>
    </source>
</evidence>
<sequence>MPQMAPLSWLLLFIIFSFAFIMFCLLNYYSYMPSLPKSKSLKNINLNSMNWKW</sequence>
<evidence type="ECO:0000256" key="7">
    <source>
        <dbReference type="ARBA" id="ARBA00022781"/>
    </source>
</evidence>
<feature type="transmembrane region" description="Helical" evidence="14">
    <location>
        <begin position="6"/>
        <end position="29"/>
    </location>
</feature>
<dbReference type="GO" id="GO:0015986">
    <property type="term" value="P:proton motive force-driven ATP synthesis"/>
    <property type="evidence" value="ECO:0007669"/>
    <property type="project" value="InterPro"/>
</dbReference>
<comment type="similarity">
    <text evidence="2 13">Belongs to the ATPase protein 8 family.</text>
</comment>
<evidence type="ECO:0000256" key="5">
    <source>
        <dbReference type="ARBA" id="ARBA00022547"/>
    </source>
</evidence>
<evidence type="ECO:0000256" key="9">
    <source>
        <dbReference type="ARBA" id="ARBA00023065"/>
    </source>
</evidence>
<comment type="subunit">
    <text evidence="3">F-type ATPases have 2 components, CF(1) - the catalytic core - and CF(0) - the membrane proton channel.</text>
</comment>
<evidence type="ECO:0000256" key="2">
    <source>
        <dbReference type="ARBA" id="ARBA00008892"/>
    </source>
</evidence>
<dbReference type="GO" id="GO:0031966">
    <property type="term" value="C:mitochondrial membrane"/>
    <property type="evidence" value="ECO:0007669"/>
    <property type="project" value="UniProtKB-SubCell"/>
</dbReference>
<dbReference type="AlphaFoldDB" id="A0A8F4TKE8"/>
<keyword evidence="6 13" id="KW-0812">Transmembrane</keyword>
<dbReference type="GO" id="GO:0045259">
    <property type="term" value="C:proton-transporting ATP synthase complex"/>
    <property type="evidence" value="ECO:0007669"/>
    <property type="project" value="UniProtKB-KW"/>
</dbReference>
<evidence type="ECO:0000313" key="15">
    <source>
        <dbReference type="EMBL" id="QXG19017.1"/>
    </source>
</evidence>
<protein>
    <recommendedName>
        <fullName evidence="13">ATP synthase complex subunit 8</fullName>
    </recommendedName>
</protein>
<geneLocation type="mitochondrion" evidence="15"/>
<proteinExistence type="inferred from homology"/>
<evidence type="ECO:0000256" key="6">
    <source>
        <dbReference type="ARBA" id="ARBA00022692"/>
    </source>
</evidence>
<dbReference type="Pfam" id="PF00895">
    <property type="entry name" value="ATP-synt_8"/>
    <property type="match status" value="1"/>
</dbReference>
<dbReference type="GO" id="GO:0015078">
    <property type="term" value="F:proton transmembrane transporter activity"/>
    <property type="evidence" value="ECO:0007669"/>
    <property type="project" value="InterPro"/>
</dbReference>
<evidence type="ECO:0000256" key="4">
    <source>
        <dbReference type="ARBA" id="ARBA00022448"/>
    </source>
</evidence>
<comment type="function">
    <text evidence="12">Mitochondrial membrane ATP synthase (F(1)F(0) ATP synthase or Complex V) produces ATP from ADP in the presence of a proton gradient across the membrane which is generated by electron transport complexes of the respiratory chain. F-type ATPases consist of two structural domains, F(1) - containing the extramembraneous catalytic core and F(0) - containing the membrane proton channel, linked together by a central stalk and a peripheral stalk. During catalysis, ATP synthesis in the catalytic domain of F(1) is coupled via a rotary mechanism of the central stalk subunits to proton translocation. Part of the complex F(0) domain. Minor subunit located with subunit a in the membrane.</text>
</comment>
<evidence type="ECO:0000256" key="1">
    <source>
        <dbReference type="ARBA" id="ARBA00004304"/>
    </source>
</evidence>
<keyword evidence="4 13" id="KW-0813">Transport</keyword>